<feature type="compositionally biased region" description="Basic and acidic residues" evidence="1">
    <location>
        <begin position="462"/>
        <end position="478"/>
    </location>
</feature>
<dbReference type="Proteomes" id="UP001301350">
    <property type="component" value="Unassembled WGS sequence"/>
</dbReference>
<accession>A0AAV9IU52</accession>
<feature type="region of interest" description="Disordered" evidence="1">
    <location>
        <begin position="243"/>
        <end position="287"/>
    </location>
</feature>
<keyword evidence="4" id="KW-1185">Reference proteome</keyword>
<feature type="compositionally biased region" description="Low complexity" evidence="1">
    <location>
        <begin position="509"/>
        <end position="521"/>
    </location>
</feature>
<comment type="caution">
    <text evidence="3">The sequence shown here is derived from an EMBL/GenBank/DDBJ whole genome shotgun (WGS) entry which is preliminary data.</text>
</comment>
<protein>
    <submittedName>
        <fullName evidence="3">Uncharacterized protein</fullName>
    </submittedName>
</protein>
<reference evidence="3 4" key="1">
    <citation type="submission" date="2022-07" db="EMBL/GenBank/DDBJ databases">
        <title>Genome-wide signatures of adaptation to extreme environments.</title>
        <authorList>
            <person name="Cho C.H."/>
            <person name="Yoon H.S."/>
        </authorList>
    </citation>
    <scope>NUCLEOTIDE SEQUENCE [LARGE SCALE GENOMIC DNA]</scope>
    <source>
        <strain evidence="3 4">DBV 063 E5</strain>
    </source>
</reference>
<feature type="region of interest" description="Disordered" evidence="1">
    <location>
        <begin position="448"/>
        <end position="536"/>
    </location>
</feature>
<feature type="compositionally biased region" description="Polar residues" evidence="1">
    <location>
        <begin position="522"/>
        <end position="531"/>
    </location>
</feature>
<keyword evidence="2" id="KW-1133">Transmembrane helix</keyword>
<feature type="transmembrane region" description="Helical" evidence="2">
    <location>
        <begin position="78"/>
        <end position="104"/>
    </location>
</feature>
<evidence type="ECO:0000313" key="4">
    <source>
        <dbReference type="Proteomes" id="UP001301350"/>
    </source>
</evidence>
<evidence type="ECO:0000313" key="3">
    <source>
        <dbReference type="EMBL" id="KAK4535636.1"/>
    </source>
</evidence>
<gene>
    <name evidence="3" type="ORF">CDCA_CDCA05G1661</name>
</gene>
<feature type="compositionally biased region" description="Basic residues" evidence="1">
    <location>
        <begin position="479"/>
        <end position="489"/>
    </location>
</feature>
<proteinExistence type="predicted"/>
<feature type="compositionally biased region" description="Low complexity" evidence="1">
    <location>
        <begin position="267"/>
        <end position="287"/>
    </location>
</feature>
<evidence type="ECO:0000256" key="2">
    <source>
        <dbReference type="SAM" id="Phobius"/>
    </source>
</evidence>
<evidence type="ECO:0000256" key="1">
    <source>
        <dbReference type="SAM" id="MobiDB-lite"/>
    </source>
</evidence>
<feature type="compositionally biased region" description="Basic residues" evidence="1">
    <location>
        <begin position="250"/>
        <end position="260"/>
    </location>
</feature>
<feature type="region of interest" description="Disordered" evidence="1">
    <location>
        <begin position="388"/>
        <end position="420"/>
    </location>
</feature>
<dbReference type="EMBL" id="JANCYW010000005">
    <property type="protein sequence ID" value="KAK4535636.1"/>
    <property type="molecule type" value="Genomic_DNA"/>
</dbReference>
<keyword evidence="2" id="KW-0812">Transmembrane</keyword>
<sequence length="615" mass="68755">MRRMPMAARAQGAPSAQSVTVTLPASYRWAGRLRAFREKPRDGSTERALVPLQTESALPPPPPRARVWHMPAGGATTLLRLVLTVLFGLYVAALFVTGALPSWLRRVWQGISSAWVSLERIGVRARTPWEAVSSLYRPEAEGQHRDEDEWENALNMAGTWSASASSGSATDWASGTPTPNGAAVAPWIRLRRVGRALYLLGQHYTIEAALWTYHRWMHVSVRARELLTEMKVRARGAVRKARSWMEARRQQMRQSRRGARRSPSPPAASRSTTPSGPGEAATDAAAGTLAPDELLDRLLDTEEGGEEELNLDIIRARAIERVDRIAADDPLRNTDLMQYATLQAFLEEPTAEAERAYEAATPAERAAAFCKMYDEVEAAVHELLPLLKENDDSDDDDDDVDVGQMMGDGSGDSESPATRHVRRQAVKSVLLDELRQLLWDETEDDPERIYTRETEGSQLYRQHQEERAKRKRERADRRKQQRQQRRQRQRQQAADPVAVSSTSAMVPKTAVPAPTPTSVASQPTAPNATRSTRVDDELRRLQAQLDTMDDRQLWSSLRNSVNRLIASGQAEKVVGRLAVAVVAVLILTSVVRNNELYQQWLSIQPLLKRLLGLFI</sequence>
<organism evidence="3 4">
    <name type="scientific">Cyanidium caldarium</name>
    <name type="common">Red alga</name>
    <dbReference type="NCBI Taxonomy" id="2771"/>
    <lineage>
        <taxon>Eukaryota</taxon>
        <taxon>Rhodophyta</taxon>
        <taxon>Bangiophyceae</taxon>
        <taxon>Cyanidiales</taxon>
        <taxon>Cyanidiaceae</taxon>
        <taxon>Cyanidium</taxon>
    </lineage>
</organism>
<name>A0AAV9IU52_CYACA</name>
<dbReference type="AlphaFoldDB" id="A0AAV9IU52"/>
<feature type="compositionally biased region" description="Acidic residues" evidence="1">
    <location>
        <begin position="391"/>
        <end position="401"/>
    </location>
</feature>
<keyword evidence="2" id="KW-0472">Membrane</keyword>